<dbReference type="GO" id="GO:0003735">
    <property type="term" value="F:structural constituent of ribosome"/>
    <property type="evidence" value="ECO:0007669"/>
    <property type="project" value="InterPro"/>
</dbReference>
<dbReference type="PATRIC" id="fig|1330330.3.peg.1785"/>
<dbReference type="PROSITE" id="PS00701">
    <property type="entry name" value="RIBOSOMAL_L16_2"/>
    <property type="match status" value="1"/>
</dbReference>
<evidence type="ECO:0000313" key="10">
    <source>
        <dbReference type="Proteomes" id="UP000035159"/>
    </source>
</evidence>
<comment type="function">
    <text evidence="6 8">Binds 23S rRNA and is also seen to make contacts with the A and possibly P site tRNAs.</text>
</comment>
<gene>
    <name evidence="6" type="primary">rplP</name>
    <name evidence="9" type="ORF">IX53_08775</name>
</gene>
<dbReference type="InterPro" id="IPR016180">
    <property type="entry name" value="Ribosomal_uL16_dom"/>
</dbReference>
<protein>
    <recommendedName>
        <fullName evidence="5 6">Large ribosomal subunit protein uL16</fullName>
    </recommendedName>
</protein>
<reference evidence="9 10" key="1">
    <citation type="submission" date="2015-04" db="EMBL/GenBank/DDBJ databases">
        <title>Complete Genome Sequence of Kosmotoga pacifica SLHLJ1.</title>
        <authorList>
            <person name="Jiang L.J."/>
            <person name="Shao Z.Z."/>
            <person name="Jebbar M."/>
        </authorList>
    </citation>
    <scope>NUCLEOTIDE SEQUENCE [LARGE SCALE GENOMIC DNA]</scope>
    <source>
        <strain evidence="9 10">SLHLJ1</strain>
    </source>
</reference>
<evidence type="ECO:0000256" key="6">
    <source>
        <dbReference type="HAMAP-Rule" id="MF_01342"/>
    </source>
</evidence>
<dbReference type="SUPFAM" id="SSF54686">
    <property type="entry name" value="Ribosomal protein L16p/L10e"/>
    <property type="match status" value="1"/>
</dbReference>
<dbReference type="AlphaFoldDB" id="A0A0G2ZEB2"/>
<accession>A0A0G2ZEB2</accession>
<keyword evidence="3 6" id="KW-0689">Ribosomal protein</keyword>
<evidence type="ECO:0000313" key="9">
    <source>
        <dbReference type="EMBL" id="AKI97894.1"/>
    </source>
</evidence>
<evidence type="ECO:0000256" key="7">
    <source>
        <dbReference type="RuleBase" id="RU004413"/>
    </source>
</evidence>
<dbReference type="PANTHER" id="PTHR12220:SF13">
    <property type="entry name" value="LARGE RIBOSOMAL SUBUNIT PROTEIN UL16M"/>
    <property type="match status" value="1"/>
</dbReference>
<dbReference type="PRINTS" id="PR00060">
    <property type="entry name" value="RIBOSOMALL16"/>
</dbReference>
<dbReference type="InterPro" id="IPR000114">
    <property type="entry name" value="Ribosomal_uL16_bact-type"/>
</dbReference>
<sequence>MLMPKRVKYRKQQRGKMRGKAKGGTLVHFGDWGLKALEPHWITAQQIEACRIAIMRTLKRNGKVWIRIFPDKPITSKGIGVRMGKGKGDVEGWVAVVKPGRIMFEIAGVSDELAKEALAYAATKLPIKTKIVPRYHIGGEL</sequence>
<dbReference type="PROSITE" id="PS00586">
    <property type="entry name" value="RIBOSOMAL_L16_1"/>
    <property type="match status" value="1"/>
</dbReference>
<dbReference type="GO" id="GO:0000049">
    <property type="term" value="F:tRNA binding"/>
    <property type="evidence" value="ECO:0007669"/>
    <property type="project" value="UniProtKB-KW"/>
</dbReference>
<dbReference type="HAMAP" id="MF_01342">
    <property type="entry name" value="Ribosomal_uL16"/>
    <property type="match status" value="1"/>
</dbReference>
<dbReference type="FunFam" id="3.90.1170.10:FF:000001">
    <property type="entry name" value="50S ribosomal protein L16"/>
    <property type="match status" value="1"/>
</dbReference>
<dbReference type="Gene3D" id="3.90.1170.10">
    <property type="entry name" value="Ribosomal protein L10e/L16"/>
    <property type="match status" value="1"/>
</dbReference>
<evidence type="ECO:0000256" key="3">
    <source>
        <dbReference type="ARBA" id="ARBA00022980"/>
    </source>
</evidence>
<dbReference type="GO" id="GO:0006412">
    <property type="term" value="P:translation"/>
    <property type="evidence" value="ECO:0007669"/>
    <property type="project" value="UniProtKB-UniRule"/>
</dbReference>
<dbReference type="InterPro" id="IPR020798">
    <property type="entry name" value="Ribosomal_uL16_CS"/>
</dbReference>
<dbReference type="CDD" id="cd01433">
    <property type="entry name" value="Ribosomal_L16_L10e"/>
    <property type="match status" value="1"/>
</dbReference>
<keyword evidence="6 8" id="KW-0699">rRNA-binding</keyword>
<dbReference type="InterPro" id="IPR047873">
    <property type="entry name" value="Ribosomal_uL16"/>
</dbReference>
<evidence type="ECO:0000256" key="1">
    <source>
        <dbReference type="ARBA" id="ARBA00008931"/>
    </source>
</evidence>
<dbReference type="RefSeq" id="WP_047755029.1">
    <property type="nucleotide sequence ID" value="NZ_CAJUHA010000005.1"/>
</dbReference>
<evidence type="ECO:0000256" key="2">
    <source>
        <dbReference type="ARBA" id="ARBA00022555"/>
    </source>
</evidence>
<keyword evidence="6 8" id="KW-0694">RNA-binding</keyword>
<dbReference type="PANTHER" id="PTHR12220">
    <property type="entry name" value="50S/60S RIBOSOMAL PROTEIN L16"/>
    <property type="match status" value="1"/>
</dbReference>
<evidence type="ECO:0000256" key="4">
    <source>
        <dbReference type="ARBA" id="ARBA00023274"/>
    </source>
</evidence>
<dbReference type="InterPro" id="IPR036920">
    <property type="entry name" value="Ribosomal_uL16_sf"/>
</dbReference>
<dbReference type="OrthoDB" id="9802589at2"/>
<keyword evidence="2 6" id="KW-0820">tRNA-binding</keyword>
<keyword evidence="4 6" id="KW-0687">Ribonucleoprotein</keyword>
<dbReference type="Pfam" id="PF00252">
    <property type="entry name" value="Ribosomal_L16"/>
    <property type="match status" value="1"/>
</dbReference>
<evidence type="ECO:0000256" key="5">
    <source>
        <dbReference type="ARBA" id="ARBA00035198"/>
    </source>
</evidence>
<dbReference type="Proteomes" id="UP000035159">
    <property type="component" value="Chromosome"/>
</dbReference>
<dbReference type="GO" id="GO:0022625">
    <property type="term" value="C:cytosolic large ribosomal subunit"/>
    <property type="evidence" value="ECO:0007669"/>
    <property type="project" value="TreeGrafter"/>
</dbReference>
<organism evidence="9 10">
    <name type="scientific">Kosmotoga pacifica</name>
    <dbReference type="NCBI Taxonomy" id="1330330"/>
    <lineage>
        <taxon>Bacteria</taxon>
        <taxon>Thermotogati</taxon>
        <taxon>Thermotogota</taxon>
        <taxon>Thermotogae</taxon>
        <taxon>Kosmotogales</taxon>
        <taxon>Kosmotogaceae</taxon>
        <taxon>Kosmotoga</taxon>
    </lineage>
</organism>
<name>A0A0G2ZEB2_9BACT</name>
<dbReference type="STRING" id="1330330.IX53_08775"/>
<dbReference type="NCBIfam" id="TIGR01164">
    <property type="entry name" value="rplP_bact"/>
    <property type="match status" value="1"/>
</dbReference>
<proteinExistence type="inferred from homology"/>
<evidence type="ECO:0000256" key="8">
    <source>
        <dbReference type="RuleBase" id="RU004414"/>
    </source>
</evidence>
<comment type="similarity">
    <text evidence="1 6 7">Belongs to the universal ribosomal protein uL16 family.</text>
</comment>
<dbReference type="GO" id="GO:0019843">
    <property type="term" value="F:rRNA binding"/>
    <property type="evidence" value="ECO:0007669"/>
    <property type="project" value="UniProtKB-UniRule"/>
</dbReference>
<dbReference type="EMBL" id="CP011232">
    <property type="protein sequence ID" value="AKI97894.1"/>
    <property type="molecule type" value="Genomic_DNA"/>
</dbReference>
<dbReference type="KEGG" id="kpf:IX53_08775"/>
<keyword evidence="10" id="KW-1185">Reference proteome</keyword>
<comment type="subunit">
    <text evidence="6 8">Part of the 50S ribosomal subunit.</text>
</comment>